<dbReference type="AlphaFoldDB" id="A0A1W6BY66"/>
<dbReference type="STRING" id="1121267.CCUN_1450"/>
<evidence type="ECO:0000313" key="2">
    <source>
        <dbReference type="Proteomes" id="UP000192902"/>
    </source>
</evidence>
<dbReference type="EMBL" id="CP020867">
    <property type="protein sequence ID" value="ARJ57037.1"/>
    <property type="molecule type" value="Genomic_DNA"/>
</dbReference>
<dbReference type="Proteomes" id="UP000192902">
    <property type="component" value="Chromosome"/>
</dbReference>
<name>A0A1W6BY66_9BACT</name>
<dbReference type="eggNOG" id="COG3563">
    <property type="taxonomic scope" value="Bacteria"/>
</dbReference>
<dbReference type="OrthoDB" id="543755at2"/>
<organism evidence="1 2">
    <name type="scientific">Campylobacter cuniculorum DSM 23162 = LMG 24588</name>
    <dbReference type="NCBI Taxonomy" id="1121267"/>
    <lineage>
        <taxon>Bacteria</taxon>
        <taxon>Pseudomonadati</taxon>
        <taxon>Campylobacterota</taxon>
        <taxon>Epsilonproteobacteria</taxon>
        <taxon>Campylobacterales</taxon>
        <taxon>Campylobacteraceae</taxon>
        <taxon>Campylobacter</taxon>
    </lineage>
</organism>
<dbReference type="Pfam" id="PF05159">
    <property type="entry name" value="Capsule_synth"/>
    <property type="match status" value="1"/>
</dbReference>
<sequence>MQKRLFFLGFTLWKRGFIKPFFKTQDNELIFLNSLQNLKNFHLKKEDEFFIWGKRISKNQLEDTIKKQIQNSFDFTPQISFVEDGFIRSVSLGSDLTRPYSIIIDNKGLYINPNTESELENILQNYDFDENLLKRAQKLIEFLRINKFSKYNGLKHENIKFKAKEKQKIILIPAQVEDDASMILGGCGLSTEEFIKEVRQNNPKAYIVFKPHPDVLSGNRLGLKDEKIILKFCDEMIQDLSIDSAINASDEIHTITSTAGFDALLRHKEVFTYGKPFYAGWGLTKDKHKIERRKKKLSLEELVAGTLILYPKYIHPKTKDLCEIELTLDIMLQMQQEYFSKTWLKMRIDLRNFFLRKIRRIFENIMKKT</sequence>
<evidence type="ECO:0000313" key="1">
    <source>
        <dbReference type="EMBL" id="ARJ57037.1"/>
    </source>
</evidence>
<proteinExistence type="predicted"/>
<gene>
    <name evidence="1" type="primary">kpsC</name>
    <name evidence="1" type="ORF">CCUN_1450</name>
</gene>
<dbReference type="KEGG" id="ccun:CCUN_1450"/>
<dbReference type="GO" id="GO:0000271">
    <property type="term" value="P:polysaccharide biosynthetic process"/>
    <property type="evidence" value="ECO:0007669"/>
    <property type="project" value="InterPro"/>
</dbReference>
<accession>A0A1W6BY66</accession>
<reference evidence="1 2" key="1">
    <citation type="submission" date="2017-04" db="EMBL/GenBank/DDBJ databases">
        <title>Complete genome sequence of the Campylobacter cuniculorum type strain LMG24588.</title>
        <authorList>
            <person name="Miller W.G."/>
            <person name="Yee E."/>
            <person name="Revez J."/>
            <person name="Bono J.L."/>
            <person name="Rossi M."/>
        </authorList>
    </citation>
    <scope>NUCLEOTIDE SEQUENCE [LARGE SCALE GENOMIC DNA]</scope>
    <source>
        <strain evidence="1 2">LMG 24588</strain>
    </source>
</reference>
<dbReference type="GO" id="GO:0015774">
    <property type="term" value="P:polysaccharide transport"/>
    <property type="evidence" value="ECO:0007669"/>
    <property type="project" value="InterPro"/>
</dbReference>
<dbReference type="InterPro" id="IPR007833">
    <property type="entry name" value="Capsule_polysaccharide_synth"/>
</dbReference>
<dbReference type="CDD" id="cd16439">
    <property type="entry name" value="beta_Kdo_transferase_KpsC_2"/>
    <property type="match status" value="1"/>
</dbReference>
<protein>
    <submittedName>
        <fullName evidence="1">Capsular polysaccharide export protein</fullName>
    </submittedName>
</protein>